<feature type="domain" description="ABC3 transporter permease C-terminal" evidence="8">
    <location>
        <begin position="371"/>
        <end position="504"/>
    </location>
</feature>
<dbReference type="GO" id="GO:0044874">
    <property type="term" value="P:lipoprotein localization to outer membrane"/>
    <property type="evidence" value="ECO:0007669"/>
    <property type="project" value="TreeGrafter"/>
</dbReference>
<evidence type="ECO:0000256" key="3">
    <source>
        <dbReference type="ARBA" id="ARBA00022475"/>
    </source>
</evidence>
<feature type="transmembrane region" description="Helical" evidence="7">
    <location>
        <begin position="412"/>
        <end position="439"/>
    </location>
</feature>
<evidence type="ECO:0000256" key="4">
    <source>
        <dbReference type="ARBA" id="ARBA00022692"/>
    </source>
</evidence>
<accession>A0A5C5WFC7</accession>
<feature type="transmembrane region" description="Helical" evidence="7">
    <location>
        <begin position="367"/>
        <end position="392"/>
    </location>
</feature>
<organism evidence="9 10">
    <name type="scientific">Botrimarina hoheduenensis</name>
    <dbReference type="NCBI Taxonomy" id="2528000"/>
    <lineage>
        <taxon>Bacteria</taxon>
        <taxon>Pseudomonadati</taxon>
        <taxon>Planctomycetota</taxon>
        <taxon>Planctomycetia</taxon>
        <taxon>Pirellulales</taxon>
        <taxon>Lacipirellulaceae</taxon>
        <taxon>Botrimarina</taxon>
    </lineage>
</organism>
<feature type="transmembrane region" description="Helical" evidence="7">
    <location>
        <begin position="15"/>
        <end position="38"/>
    </location>
</feature>
<keyword evidence="5 7" id="KW-1133">Transmembrane helix</keyword>
<evidence type="ECO:0000256" key="1">
    <source>
        <dbReference type="ARBA" id="ARBA00004651"/>
    </source>
</evidence>
<name>A0A5C5WFC7_9BACT</name>
<proteinExistence type="inferred from homology"/>
<gene>
    <name evidence="9" type="primary">lolE</name>
    <name evidence="9" type="ORF">Pla111_02400</name>
</gene>
<dbReference type="GO" id="GO:0098797">
    <property type="term" value="C:plasma membrane protein complex"/>
    <property type="evidence" value="ECO:0007669"/>
    <property type="project" value="TreeGrafter"/>
</dbReference>
<dbReference type="PANTHER" id="PTHR30489:SF0">
    <property type="entry name" value="LIPOPROTEIN-RELEASING SYSTEM TRANSMEMBRANE PROTEIN LOLE"/>
    <property type="match status" value="1"/>
</dbReference>
<sequence length="511" mass="55635">MYQLVLCLRYLRTRWIALASIISVTLGVATLVVVNAVMAGFRHEMQDRIHGVLSDLVFESQSLDGAADPDAHMAKISEAAGGLIASMSPTAQVPAMLSFKNGSHHITRQIMLIGIDAKSYSEVSDVGRYLQHPNNRESLDFALRESGYDTIDHQAEDPSKAKPRTRMALAGWEHRRRVAEVARRQAERMAILREQSIGPQPATETAKNPFAAAAGEPEGQTFDAAVEQHDGLVLGMSLAAFRDAEGQDHFWVMPGDDVEITYPTAARPPKPGSSYFTVVDLYESKMSDYDSSFAFVPLVKLQKLRGMYDPLTGVGRFNSIQIRCKPGVDIDEVRERLRAAFDPRLYAVSTWRDKQGPLLAAVQMETAVLNVLLFMIIAVAGFGILAIFYMIVVEKTRDIGILKSLGASGLGVAGVFLGYGLTLGIVGAGAGVAGGLLFVRNINQIADFISWLQGQEVFPPDVYFFQRIPTIVDPWTPALVALGALMIAVLASVAPAIRAGRLHPVVALRSE</sequence>
<dbReference type="AlphaFoldDB" id="A0A5C5WFC7"/>
<evidence type="ECO:0000313" key="9">
    <source>
        <dbReference type="EMBL" id="TWT48472.1"/>
    </source>
</evidence>
<dbReference type="OrthoDB" id="9808461at2"/>
<protein>
    <submittedName>
        <fullName evidence="9">Lipoprotein-releasing system transmembrane protein LolE</fullName>
    </submittedName>
</protein>
<comment type="subcellular location">
    <subcellularLocation>
        <location evidence="1">Cell membrane</location>
        <topology evidence="1">Multi-pass membrane protein</topology>
    </subcellularLocation>
</comment>
<dbReference type="InterPro" id="IPR051447">
    <property type="entry name" value="Lipoprotein-release_system"/>
</dbReference>
<keyword evidence="9" id="KW-0449">Lipoprotein</keyword>
<dbReference type="RefSeq" id="WP_146570570.1">
    <property type="nucleotide sequence ID" value="NZ_SJPH01000001.1"/>
</dbReference>
<evidence type="ECO:0000256" key="7">
    <source>
        <dbReference type="SAM" id="Phobius"/>
    </source>
</evidence>
<feature type="transmembrane region" description="Helical" evidence="7">
    <location>
        <begin position="475"/>
        <end position="497"/>
    </location>
</feature>
<dbReference type="Pfam" id="PF02687">
    <property type="entry name" value="FtsX"/>
    <property type="match status" value="1"/>
</dbReference>
<evidence type="ECO:0000256" key="6">
    <source>
        <dbReference type="ARBA" id="ARBA00023136"/>
    </source>
</evidence>
<dbReference type="Proteomes" id="UP000318995">
    <property type="component" value="Unassembled WGS sequence"/>
</dbReference>
<evidence type="ECO:0000313" key="10">
    <source>
        <dbReference type="Proteomes" id="UP000318995"/>
    </source>
</evidence>
<keyword evidence="6 7" id="KW-0472">Membrane</keyword>
<comment type="caution">
    <text evidence="9">The sequence shown here is derived from an EMBL/GenBank/DDBJ whole genome shotgun (WGS) entry which is preliminary data.</text>
</comment>
<comment type="similarity">
    <text evidence="2">Belongs to the ABC-4 integral membrane protein family. LolC/E subfamily.</text>
</comment>
<dbReference type="InterPro" id="IPR003838">
    <property type="entry name" value="ABC3_permease_C"/>
</dbReference>
<keyword evidence="4 7" id="KW-0812">Transmembrane</keyword>
<dbReference type="EMBL" id="SJPH01000001">
    <property type="protein sequence ID" value="TWT48472.1"/>
    <property type="molecule type" value="Genomic_DNA"/>
</dbReference>
<evidence type="ECO:0000256" key="5">
    <source>
        <dbReference type="ARBA" id="ARBA00022989"/>
    </source>
</evidence>
<keyword evidence="3" id="KW-1003">Cell membrane</keyword>
<evidence type="ECO:0000259" key="8">
    <source>
        <dbReference type="Pfam" id="PF02687"/>
    </source>
</evidence>
<dbReference type="PANTHER" id="PTHR30489">
    <property type="entry name" value="LIPOPROTEIN-RELEASING SYSTEM TRANSMEMBRANE PROTEIN LOLE"/>
    <property type="match status" value="1"/>
</dbReference>
<reference evidence="9 10" key="1">
    <citation type="submission" date="2019-02" db="EMBL/GenBank/DDBJ databases">
        <title>Deep-cultivation of Planctomycetes and their phenomic and genomic characterization uncovers novel biology.</title>
        <authorList>
            <person name="Wiegand S."/>
            <person name="Jogler M."/>
            <person name="Boedeker C."/>
            <person name="Pinto D."/>
            <person name="Vollmers J."/>
            <person name="Rivas-Marin E."/>
            <person name="Kohn T."/>
            <person name="Peeters S.H."/>
            <person name="Heuer A."/>
            <person name="Rast P."/>
            <person name="Oberbeckmann S."/>
            <person name="Bunk B."/>
            <person name="Jeske O."/>
            <person name="Meyerdierks A."/>
            <person name="Storesund J.E."/>
            <person name="Kallscheuer N."/>
            <person name="Luecker S."/>
            <person name="Lage O.M."/>
            <person name="Pohl T."/>
            <person name="Merkel B.J."/>
            <person name="Hornburger P."/>
            <person name="Mueller R.-W."/>
            <person name="Bruemmer F."/>
            <person name="Labrenz M."/>
            <person name="Spormann A.M."/>
            <person name="Op Den Camp H."/>
            <person name="Overmann J."/>
            <person name="Amann R."/>
            <person name="Jetten M.S.M."/>
            <person name="Mascher T."/>
            <person name="Medema M.H."/>
            <person name="Devos D.P."/>
            <person name="Kaster A.-K."/>
            <person name="Ovreas L."/>
            <person name="Rohde M."/>
            <person name="Galperin M.Y."/>
            <person name="Jogler C."/>
        </authorList>
    </citation>
    <scope>NUCLEOTIDE SEQUENCE [LARGE SCALE GENOMIC DNA]</scope>
    <source>
        <strain evidence="9 10">Pla111</strain>
    </source>
</reference>
<evidence type="ECO:0000256" key="2">
    <source>
        <dbReference type="ARBA" id="ARBA00005236"/>
    </source>
</evidence>
<keyword evidence="10" id="KW-1185">Reference proteome</keyword>